<keyword evidence="3" id="KW-1185">Reference proteome</keyword>
<organism evidence="2 3">
    <name type="scientific">Bombiscardovia nodaiensis</name>
    <dbReference type="NCBI Taxonomy" id="2932181"/>
    <lineage>
        <taxon>Bacteria</taxon>
        <taxon>Bacillati</taxon>
        <taxon>Actinomycetota</taxon>
        <taxon>Actinomycetes</taxon>
        <taxon>Bifidobacteriales</taxon>
        <taxon>Bifidobacteriaceae</taxon>
        <taxon>Bombiscardovia</taxon>
    </lineage>
</organism>
<accession>A0ABM8B606</accession>
<evidence type="ECO:0000313" key="3">
    <source>
        <dbReference type="Proteomes" id="UP001321766"/>
    </source>
</evidence>
<feature type="compositionally biased region" description="Polar residues" evidence="1">
    <location>
        <begin position="17"/>
        <end position="34"/>
    </location>
</feature>
<feature type="compositionally biased region" description="Basic and acidic residues" evidence="1">
    <location>
        <begin position="93"/>
        <end position="104"/>
    </location>
</feature>
<protein>
    <submittedName>
        <fullName evidence="2">Uncharacterized protein</fullName>
    </submittedName>
</protein>
<evidence type="ECO:0000256" key="1">
    <source>
        <dbReference type="SAM" id="MobiDB-lite"/>
    </source>
</evidence>
<name>A0ABM8B606_9BIFI</name>
<proteinExistence type="predicted"/>
<feature type="compositionally biased region" description="Polar residues" evidence="1">
    <location>
        <begin position="61"/>
        <end position="77"/>
    </location>
</feature>
<reference evidence="2 3" key="1">
    <citation type="journal article" date="2023" name="Microbiol. Spectr.">
        <title>Symbiosis of Carpenter Bees with Uncharacterized Lactic Acid Bacteria Showing NAD Auxotrophy.</title>
        <authorList>
            <person name="Kawasaki S."/>
            <person name="Ozawa K."/>
            <person name="Mori T."/>
            <person name="Yamamoto A."/>
            <person name="Ito M."/>
            <person name="Ohkuma M."/>
            <person name="Sakamoto M."/>
            <person name="Matsutani M."/>
        </authorList>
    </citation>
    <scope>NUCLEOTIDE SEQUENCE [LARGE SCALE GENOMIC DNA]</scope>
    <source>
        <strain evidence="2 3">Kim37-2</strain>
    </source>
</reference>
<dbReference type="EMBL" id="AP026798">
    <property type="protein sequence ID" value="BDR52295.1"/>
    <property type="molecule type" value="Genomic_DNA"/>
</dbReference>
<feature type="region of interest" description="Disordered" evidence="1">
    <location>
        <begin position="1"/>
        <end position="108"/>
    </location>
</feature>
<sequence length="291" mass="31836">MFGSASGLIYAQDMTESKQSSLYEQPTLEQQAGLTTAVLERPRVRRSSPVSSRPAGRDRAPSQQTGPPSLAHFNQSALLDYPPPASAATVSSHRPESPAHRRDSAPAYDPLPDLIQLSMLPGPGSMRLLIEHRLVQPLDATCSYLTERATGIFGRASVVAPLLPYGAAACNNLADWVWTGGSFPESLDIVSNSHYRSLVYSHSLRVHNRRLPSEHLMKLGQLWTTSPMRTACDLACEETSEDSSGKLASIHTLMESYQVSCRSCLDLLEANPRWPGHSTGIETFNILKQIL</sequence>
<dbReference type="Proteomes" id="UP001321766">
    <property type="component" value="Chromosome"/>
</dbReference>
<gene>
    <name evidence="2" type="ORF">KIM372_02020</name>
</gene>
<evidence type="ECO:0000313" key="2">
    <source>
        <dbReference type="EMBL" id="BDR52295.1"/>
    </source>
</evidence>